<name>A0A7Z8NR18_9CELL</name>
<protein>
    <submittedName>
        <fullName evidence="2">Uncharacterized protein</fullName>
    </submittedName>
</protein>
<evidence type="ECO:0000256" key="1">
    <source>
        <dbReference type="SAM" id="MobiDB-lite"/>
    </source>
</evidence>
<feature type="compositionally biased region" description="Acidic residues" evidence="1">
    <location>
        <begin position="36"/>
        <end position="46"/>
    </location>
</feature>
<dbReference type="RefSeq" id="WP_154728281.1">
    <property type="nucleotide sequence ID" value="NZ_SZYE01000012.1"/>
</dbReference>
<dbReference type="Proteomes" id="UP000308121">
    <property type="component" value="Unassembled WGS sequence"/>
</dbReference>
<accession>A0A7Z8NR18</accession>
<sequence>MSTDDTTQNGYDPAEDPDSDPEMLNPRTGTQATGGDEGDVDTDAEPDNLNPRADGADGGGAATP</sequence>
<feature type="region of interest" description="Disordered" evidence="1">
    <location>
        <begin position="1"/>
        <end position="64"/>
    </location>
</feature>
<proteinExistence type="predicted"/>
<reference evidence="2 3" key="1">
    <citation type="submission" date="2019-05" db="EMBL/GenBank/DDBJ databases">
        <title>Genome sequence of Cellulomonas hominis strain CS1.</title>
        <authorList>
            <person name="Belmont J."/>
            <person name="Maclea K.S."/>
        </authorList>
    </citation>
    <scope>NUCLEOTIDE SEQUENCE [LARGE SCALE GENOMIC DNA]</scope>
    <source>
        <strain evidence="2 3">CS1</strain>
    </source>
</reference>
<feature type="compositionally biased region" description="Polar residues" evidence="1">
    <location>
        <begin position="1"/>
        <end position="10"/>
    </location>
</feature>
<dbReference type="OrthoDB" id="5148691at2"/>
<gene>
    <name evidence="2" type="ORF">FA014_03285</name>
</gene>
<evidence type="ECO:0000313" key="3">
    <source>
        <dbReference type="Proteomes" id="UP000308121"/>
    </source>
</evidence>
<evidence type="ECO:0000313" key="2">
    <source>
        <dbReference type="EMBL" id="TKR26895.1"/>
    </source>
</evidence>
<dbReference type="AlphaFoldDB" id="A0A7Z8NR18"/>
<organism evidence="2 3">
    <name type="scientific">Cellulomonas hominis</name>
    <dbReference type="NCBI Taxonomy" id="156981"/>
    <lineage>
        <taxon>Bacteria</taxon>
        <taxon>Bacillati</taxon>
        <taxon>Actinomycetota</taxon>
        <taxon>Actinomycetes</taxon>
        <taxon>Micrococcales</taxon>
        <taxon>Cellulomonadaceae</taxon>
        <taxon>Cellulomonas</taxon>
    </lineage>
</organism>
<comment type="caution">
    <text evidence="2">The sequence shown here is derived from an EMBL/GenBank/DDBJ whole genome shotgun (WGS) entry which is preliminary data.</text>
</comment>
<dbReference type="EMBL" id="SZYE01000012">
    <property type="protein sequence ID" value="TKR26895.1"/>
    <property type="molecule type" value="Genomic_DNA"/>
</dbReference>